<evidence type="ECO:0000259" key="1">
    <source>
        <dbReference type="Pfam" id="PF09995"/>
    </source>
</evidence>
<organism evidence="2 3">
    <name type="scientific">Streptomyces coacervatus</name>
    <dbReference type="NCBI Taxonomy" id="647381"/>
    <lineage>
        <taxon>Bacteria</taxon>
        <taxon>Bacillati</taxon>
        <taxon>Actinomycetota</taxon>
        <taxon>Actinomycetes</taxon>
        <taxon>Kitasatosporales</taxon>
        <taxon>Streptomycetaceae</taxon>
        <taxon>Streptomyces</taxon>
    </lineage>
</organism>
<keyword evidence="3" id="KW-1185">Reference proteome</keyword>
<accession>A0ABP7IWF1</accession>
<proteinExistence type="predicted"/>
<dbReference type="PANTHER" id="PTHR36151:SF3">
    <property type="entry name" value="ER-BOUND OXYGENASE MPAB_MPAB'_RUBBER OXYGENASE CATALYTIC DOMAIN-CONTAINING PROTEIN"/>
    <property type="match status" value="1"/>
</dbReference>
<dbReference type="Proteomes" id="UP001501009">
    <property type="component" value="Unassembled WGS sequence"/>
</dbReference>
<dbReference type="InterPro" id="IPR018713">
    <property type="entry name" value="MPAB/Lcp_cat_dom"/>
</dbReference>
<dbReference type="Pfam" id="PF09995">
    <property type="entry name" value="MPAB_Lcp_cat"/>
    <property type="match status" value="1"/>
</dbReference>
<evidence type="ECO:0000313" key="3">
    <source>
        <dbReference type="Proteomes" id="UP001501009"/>
    </source>
</evidence>
<protein>
    <recommendedName>
        <fullName evidence="1">ER-bound oxygenase mpaB/mpaB'/Rubber oxygenase catalytic domain-containing protein</fullName>
    </recommendedName>
</protein>
<comment type="caution">
    <text evidence="2">The sequence shown here is derived from an EMBL/GenBank/DDBJ whole genome shotgun (WGS) entry which is preliminary data.</text>
</comment>
<dbReference type="PANTHER" id="PTHR36151">
    <property type="entry name" value="BLR2777 PROTEIN"/>
    <property type="match status" value="1"/>
</dbReference>
<reference evidence="3" key="1">
    <citation type="journal article" date="2019" name="Int. J. Syst. Evol. Microbiol.">
        <title>The Global Catalogue of Microorganisms (GCM) 10K type strain sequencing project: providing services to taxonomists for standard genome sequencing and annotation.</title>
        <authorList>
            <consortium name="The Broad Institute Genomics Platform"/>
            <consortium name="The Broad Institute Genome Sequencing Center for Infectious Disease"/>
            <person name="Wu L."/>
            <person name="Ma J."/>
        </authorList>
    </citation>
    <scope>NUCLEOTIDE SEQUENCE [LARGE SCALE GENOMIC DNA]</scope>
    <source>
        <strain evidence="3">JCM 17138</strain>
    </source>
</reference>
<sequence length="183" mass="20257">MRRIHTQVHGTAPDGRPYRADDPELLTWVHTPEVYSFLAGHQIYARRRSRLTPAECDTYYAQVAPVAEALGAVEVPRNTREATRYLARVRSELHVTQAALEALGFLRGFGRTRRERLVVRLLTNAVPPRGSGSYRRSRPGPLLIGALHPGLWALPASPLAPVNLIAHLPGRYPFMGGIPDGLS</sequence>
<dbReference type="RefSeq" id="WP_275776294.1">
    <property type="nucleotide sequence ID" value="NZ_BAABDE010000028.1"/>
</dbReference>
<feature type="domain" description="ER-bound oxygenase mpaB/mpaB'/Rubber oxygenase catalytic" evidence="1">
    <location>
        <begin position="2"/>
        <end position="122"/>
    </location>
</feature>
<dbReference type="EMBL" id="BAABDE010000028">
    <property type="protein sequence ID" value="GAA3828604.1"/>
    <property type="molecule type" value="Genomic_DNA"/>
</dbReference>
<name>A0ABP7IWF1_9ACTN</name>
<evidence type="ECO:0000313" key="2">
    <source>
        <dbReference type="EMBL" id="GAA3828604.1"/>
    </source>
</evidence>
<gene>
    <name evidence="2" type="ORF">GCM10022403_072360</name>
</gene>